<dbReference type="EMBL" id="GG738865">
    <property type="protein sequence ID" value="EFC44918.1"/>
    <property type="molecule type" value="Genomic_DNA"/>
</dbReference>
<dbReference type="SUPFAM" id="SSF46938">
    <property type="entry name" value="CRAL/TRIO N-terminal domain"/>
    <property type="match status" value="1"/>
</dbReference>
<dbReference type="GO" id="GO:0008526">
    <property type="term" value="F:phosphatidylinositol transfer activity"/>
    <property type="evidence" value="ECO:0007669"/>
    <property type="project" value="TreeGrafter"/>
</dbReference>
<dbReference type="OMA" id="NWDIRAY"/>
<protein>
    <submittedName>
        <fullName evidence="2">Predicted protein</fullName>
    </submittedName>
</protein>
<dbReference type="InParanoid" id="D2VDL2"/>
<dbReference type="SMART" id="SM00516">
    <property type="entry name" value="SEC14"/>
    <property type="match status" value="1"/>
</dbReference>
<gene>
    <name evidence="2" type="ORF">NAEGRDRAFT_3387</name>
</gene>
<sequence>LVRYLRARDFDVHKAFNLLKHSLEWIESYKPHMINATKIDHEGSTGKMFVHGHDKFGRPVVYLVPARENTYDNVANIELLVYTLWTAVDRMDDGHTQMVWICDYSGYSMKNAPSLSVCKQTVEILSSHFPERLGVALIMNPPRVFSWFWKLISPFIPAATKEKIKFCNTSNKEEMMKFMEPYFTPDLVLKDFGGENEFEF</sequence>
<name>D2VDL2_NAEGR</name>
<accession>D2VDL2</accession>
<dbReference type="RefSeq" id="XP_002677662.1">
    <property type="nucleotide sequence ID" value="XM_002677616.1"/>
</dbReference>
<dbReference type="KEGG" id="ngr:NAEGRDRAFT_3387"/>
<feature type="non-terminal residue" evidence="2">
    <location>
        <position position="1"/>
    </location>
</feature>
<dbReference type="Pfam" id="PF00650">
    <property type="entry name" value="CRAL_TRIO"/>
    <property type="match status" value="1"/>
</dbReference>
<evidence type="ECO:0000259" key="1">
    <source>
        <dbReference type="PROSITE" id="PS50191"/>
    </source>
</evidence>
<dbReference type="AlphaFoldDB" id="D2VDL2"/>
<dbReference type="GeneID" id="8849321"/>
<feature type="domain" description="CRAL-TRIO" evidence="1">
    <location>
        <begin position="50"/>
        <end position="200"/>
    </location>
</feature>
<dbReference type="Pfam" id="PF03765">
    <property type="entry name" value="CRAL_TRIO_N"/>
    <property type="match status" value="1"/>
</dbReference>
<dbReference type="VEuPathDB" id="AmoebaDB:NAEGRDRAFT_3387"/>
<reference evidence="2 3" key="1">
    <citation type="journal article" date="2010" name="Cell">
        <title>The genome of Naegleria gruberi illuminates early eukaryotic versatility.</title>
        <authorList>
            <person name="Fritz-Laylin L.K."/>
            <person name="Prochnik S.E."/>
            <person name="Ginger M.L."/>
            <person name="Dacks J.B."/>
            <person name="Carpenter M.L."/>
            <person name="Field M.C."/>
            <person name="Kuo A."/>
            <person name="Paredez A."/>
            <person name="Chapman J."/>
            <person name="Pham J."/>
            <person name="Shu S."/>
            <person name="Neupane R."/>
            <person name="Cipriano M."/>
            <person name="Mancuso J."/>
            <person name="Tu H."/>
            <person name="Salamov A."/>
            <person name="Lindquist E."/>
            <person name="Shapiro H."/>
            <person name="Lucas S."/>
            <person name="Grigoriev I.V."/>
            <person name="Cande W.Z."/>
            <person name="Fulton C."/>
            <person name="Rokhsar D.S."/>
            <person name="Dawson S.C."/>
        </authorList>
    </citation>
    <scope>NUCLEOTIDE SEQUENCE [LARGE SCALE GENOMIC DNA]</scope>
    <source>
        <strain evidence="2 3">NEG-M</strain>
    </source>
</reference>
<dbReference type="InterPro" id="IPR036273">
    <property type="entry name" value="CRAL/TRIO_N_dom_sf"/>
</dbReference>
<dbReference type="SUPFAM" id="SSF52087">
    <property type="entry name" value="CRAL/TRIO domain"/>
    <property type="match status" value="1"/>
</dbReference>
<dbReference type="InterPro" id="IPR052578">
    <property type="entry name" value="PI_Transfer_CRAL-TRIO"/>
</dbReference>
<dbReference type="CDD" id="cd00170">
    <property type="entry name" value="SEC14"/>
    <property type="match status" value="1"/>
</dbReference>
<evidence type="ECO:0000313" key="2">
    <source>
        <dbReference type="EMBL" id="EFC44918.1"/>
    </source>
</evidence>
<dbReference type="OrthoDB" id="75724at2759"/>
<dbReference type="InterPro" id="IPR011074">
    <property type="entry name" value="CRAL/TRIO_N_dom"/>
</dbReference>
<dbReference type="Gene3D" id="3.40.525.10">
    <property type="entry name" value="CRAL-TRIO lipid binding domain"/>
    <property type="match status" value="1"/>
</dbReference>
<proteinExistence type="predicted"/>
<dbReference type="Proteomes" id="UP000006671">
    <property type="component" value="Unassembled WGS sequence"/>
</dbReference>
<dbReference type="eggNOG" id="KOG1470">
    <property type="taxonomic scope" value="Eukaryota"/>
</dbReference>
<evidence type="ECO:0000313" key="3">
    <source>
        <dbReference type="Proteomes" id="UP000006671"/>
    </source>
</evidence>
<organism evidence="3">
    <name type="scientific">Naegleria gruberi</name>
    <name type="common">Amoeba</name>
    <dbReference type="NCBI Taxonomy" id="5762"/>
    <lineage>
        <taxon>Eukaryota</taxon>
        <taxon>Discoba</taxon>
        <taxon>Heterolobosea</taxon>
        <taxon>Tetramitia</taxon>
        <taxon>Eutetramitia</taxon>
        <taxon>Vahlkampfiidae</taxon>
        <taxon>Naegleria</taxon>
    </lineage>
</organism>
<dbReference type="PANTHER" id="PTHR45824">
    <property type="entry name" value="GH16843P"/>
    <property type="match status" value="1"/>
</dbReference>
<dbReference type="PANTHER" id="PTHR45824:SF29">
    <property type="entry name" value="GH16843P"/>
    <property type="match status" value="1"/>
</dbReference>
<feature type="non-terminal residue" evidence="2">
    <location>
        <position position="200"/>
    </location>
</feature>
<dbReference type="FunCoup" id="D2VDL2">
    <property type="interactions" value="124"/>
</dbReference>
<dbReference type="PROSITE" id="PS50191">
    <property type="entry name" value="CRAL_TRIO"/>
    <property type="match status" value="1"/>
</dbReference>
<keyword evidence="3" id="KW-1185">Reference proteome</keyword>
<dbReference type="InterPro" id="IPR036865">
    <property type="entry name" value="CRAL-TRIO_dom_sf"/>
</dbReference>
<dbReference type="InterPro" id="IPR001251">
    <property type="entry name" value="CRAL-TRIO_dom"/>
</dbReference>